<dbReference type="WBParaSite" id="Hba_05474">
    <property type="protein sequence ID" value="Hba_05474"/>
    <property type="gene ID" value="Hba_05474"/>
</dbReference>
<keyword evidence="2" id="KW-1185">Reference proteome</keyword>
<sequence length="35" mass="3902">MVDMNVYSASHEDTNEIVLGKKGHHRGVAREPLNP</sequence>
<evidence type="ECO:0000256" key="1">
    <source>
        <dbReference type="SAM" id="MobiDB-lite"/>
    </source>
</evidence>
<proteinExistence type="predicted"/>
<dbReference type="Proteomes" id="UP000095283">
    <property type="component" value="Unplaced"/>
</dbReference>
<protein>
    <submittedName>
        <fullName evidence="3">Transposase</fullName>
    </submittedName>
</protein>
<evidence type="ECO:0000313" key="3">
    <source>
        <dbReference type="WBParaSite" id="Hba_05474"/>
    </source>
</evidence>
<reference evidence="3" key="1">
    <citation type="submission" date="2016-11" db="UniProtKB">
        <authorList>
            <consortium name="WormBaseParasite"/>
        </authorList>
    </citation>
    <scope>IDENTIFICATION</scope>
</reference>
<name>A0A1I7WKB6_HETBA</name>
<organism evidence="2 3">
    <name type="scientific">Heterorhabditis bacteriophora</name>
    <name type="common">Entomopathogenic nematode worm</name>
    <dbReference type="NCBI Taxonomy" id="37862"/>
    <lineage>
        <taxon>Eukaryota</taxon>
        <taxon>Metazoa</taxon>
        <taxon>Ecdysozoa</taxon>
        <taxon>Nematoda</taxon>
        <taxon>Chromadorea</taxon>
        <taxon>Rhabditida</taxon>
        <taxon>Rhabditina</taxon>
        <taxon>Rhabditomorpha</taxon>
        <taxon>Strongyloidea</taxon>
        <taxon>Heterorhabditidae</taxon>
        <taxon>Heterorhabditis</taxon>
    </lineage>
</organism>
<accession>A0A1I7WKB6</accession>
<feature type="region of interest" description="Disordered" evidence="1">
    <location>
        <begin position="1"/>
        <end position="35"/>
    </location>
</feature>
<evidence type="ECO:0000313" key="2">
    <source>
        <dbReference type="Proteomes" id="UP000095283"/>
    </source>
</evidence>
<dbReference type="AlphaFoldDB" id="A0A1I7WKB6"/>